<feature type="non-terminal residue" evidence="1">
    <location>
        <position position="250"/>
    </location>
</feature>
<feature type="non-terminal residue" evidence="1">
    <location>
        <position position="1"/>
    </location>
</feature>
<proteinExistence type="predicted"/>
<dbReference type="EMBL" id="JABFAC010000007">
    <property type="protein sequence ID" value="MBA0617837.1"/>
    <property type="molecule type" value="Genomic_DNA"/>
</dbReference>
<organism evidence="1 2">
    <name type="scientific">Gossypium davidsonii</name>
    <name type="common">Davidson's cotton</name>
    <name type="synonym">Gossypium klotzschianum subsp. davidsonii</name>
    <dbReference type="NCBI Taxonomy" id="34287"/>
    <lineage>
        <taxon>Eukaryota</taxon>
        <taxon>Viridiplantae</taxon>
        <taxon>Streptophyta</taxon>
        <taxon>Embryophyta</taxon>
        <taxon>Tracheophyta</taxon>
        <taxon>Spermatophyta</taxon>
        <taxon>Magnoliopsida</taxon>
        <taxon>eudicotyledons</taxon>
        <taxon>Gunneridae</taxon>
        <taxon>Pentapetalae</taxon>
        <taxon>rosids</taxon>
        <taxon>malvids</taxon>
        <taxon>Malvales</taxon>
        <taxon>Malvaceae</taxon>
        <taxon>Malvoideae</taxon>
        <taxon>Gossypium</taxon>
    </lineage>
</organism>
<sequence length="250" mass="28769">LLEARLGWKLVGDTSHYQLVISGELTRISRALKQEDDASKELKLYVPKGRHFRFLTGWVEHTDFSEFVKEKWSFNGDTFPGTFKGPNELDSSFGLFSNIDCLPRRKWFAGAEVIIRLVGFVVMFPKMLSIFNRIGAWEMWTVNVFLGLLRGAFGRIAISSFFKGLPKMLMKLSMCHSVGQDNLSLLIGAHQLCHKEMPSNGSNSALIRRIHQLLTRMGHKHIRHISREDNQDADRLVKLAQHRTYDLYLY</sequence>
<evidence type="ECO:0008006" key="3">
    <source>
        <dbReference type="Google" id="ProtNLM"/>
    </source>
</evidence>
<dbReference type="Proteomes" id="UP000593561">
    <property type="component" value="Unassembled WGS sequence"/>
</dbReference>
<protein>
    <recommendedName>
        <fullName evidence="3">RNase H type-1 domain-containing protein</fullName>
    </recommendedName>
</protein>
<keyword evidence="2" id="KW-1185">Reference proteome</keyword>
<evidence type="ECO:0000313" key="2">
    <source>
        <dbReference type="Proteomes" id="UP000593561"/>
    </source>
</evidence>
<dbReference type="AlphaFoldDB" id="A0A7J8RVE6"/>
<comment type="caution">
    <text evidence="1">The sequence shown here is derived from an EMBL/GenBank/DDBJ whole genome shotgun (WGS) entry which is preliminary data.</text>
</comment>
<reference evidence="1 2" key="1">
    <citation type="journal article" date="2019" name="Genome Biol. Evol.">
        <title>Insights into the evolution of the New World diploid cottons (Gossypium, subgenus Houzingenia) based on genome sequencing.</title>
        <authorList>
            <person name="Grover C.E."/>
            <person name="Arick M.A. 2nd"/>
            <person name="Thrash A."/>
            <person name="Conover J.L."/>
            <person name="Sanders W.S."/>
            <person name="Peterson D.G."/>
            <person name="Frelichowski J.E."/>
            <person name="Scheffler J.A."/>
            <person name="Scheffler B.E."/>
            <person name="Wendel J.F."/>
        </authorList>
    </citation>
    <scope>NUCLEOTIDE SEQUENCE [LARGE SCALE GENOMIC DNA]</scope>
    <source>
        <strain evidence="1">27</strain>
        <tissue evidence="1">Leaf</tissue>
    </source>
</reference>
<gene>
    <name evidence="1" type="ORF">Godav_027254</name>
</gene>
<accession>A0A7J8RVE6</accession>
<evidence type="ECO:0000313" key="1">
    <source>
        <dbReference type="EMBL" id="MBA0617837.1"/>
    </source>
</evidence>
<name>A0A7J8RVE6_GOSDV</name>